<evidence type="ECO:0000313" key="1">
    <source>
        <dbReference type="EMBL" id="KAJ6677165.1"/>
    </source>
</evidence>
<gene>
    <name evidence="1" type="ORF">OIU85_010348</name>
</gene>
<keyword evidence="2" id="KW-1185">Reference proteome</keyword>
<accession>A0A9Q0SHM8</accession>
<dbReference type="EMBL" id="JAPFFL010000015">
    <property type="protein sequence ID" value="KAJ6677165.1"/>
    <property type="molecule type" value="Genomic_DNA"/>
</dbReference>
<dbReference type="AlphaFoldDB" id="A0A9Q0SHM8"/>
<organism evidence="1 2">
    <name type="scientific">Salix viminalis</name>
    <name type="common">Common osier</name>
    <name type="synonym">Basket willow</name>
    <dbReference type="NCBI Taxonomy" id="40686"/>
    <lineage>
        <taxon>Eukaryota</taxon>
        <taxon>Viridiplantae</taxon>
        <taxon>Streptophyta</taxon>
        <taxon>Embryophyta</taxon>
        <taxon>Tracheophyta</taxon>
        <taxon>Spermatophyta</taxon>
        <taxon>Magnoliopsida</taxon>
        <taxon>eudicotyledons</taxon>
        <taxon>Gunneridae</taxon>
        <taxon>Pentapetalae</taxon>
        <taxon>rosids</taxon>
        <taxon>fabids</taxon>
        <taxon>Malpighiales</taxon>
        <taxon>Salicaceae</taxon>
        <taxon>Saliceae</taxon>
        <taxon>Salix</taxon>
    </lineage>
</organism>
<evidence type="ECO:0000313" key="2">
    <source>
        <dbReference type="Proteomes" id="UP001151529"/>
    </source>
</evidence>
<comment type="caution">
    <text evidence="1">The sequence shown here is derived from an EMBL/GenBank/DDBJ whole genome shotgun (WGS) entry which is preliminary data.</text>
</comment>
<reference evidence="1" key="2">
    <citation type="journal article" date="2023" name="Int. J. Mol. Sci.">
        <title>De Novo Assembly and Annotation of 11 Diverse Shrub Willow (Salix) Genomes Reveals Novel Gene Organization in Sex-Linked Regions.</title>
        <authorList>
            <person name="Hyden B."/>
            <person name="Feng K."/>
            <person name="Yates T.B."/>
            <person name="Jawdy S."/>
            <person name="Cereghino C."/>
            <person name="Smart L.B."/>
            <person name="Muchero W."/>
        </authorList>
    </citation>
    <scope>NUCLEOTIDE SEQUENCE [LARGE SCALE GENOMIC DNA]</scope>
    <source>
        <tissue evidence="1">Shoot tip</tissue>
    </source>
</reference>
<proteinExistence type="predicted"/>
<name>A0A9Q0SHM8_SALVM</name>
<sequence length="68" mass="7645">MPYEEFIQEDFMGIWEAMTIPMGINPPTGEPWLPPAFKLPGDIGRSVSSMARTLDQIILPLTQVILRS</sequence>
<reference evidence="1" key="1">
    <citation type="submission" date="2022-11" db="EMBL/GenBank/DDBJ databases">
        <authorList>
            <person name="Hyden B.L."/>
            <person name="Feng K."/>
            <person name="Yates T."/>
            <person name="Jawdy S."/>
            <person name="Smart L.B."/>
            <person name="Muchero W."/>
        </authorList>
    </citation>
    <scope>NUCLEOTIDE SEQUENCE</scope>
    <source>
        <tissue evidence="1">Shoot tip</tissue>
    </source>
</reference>
<protein>
    <submittedName>
        <fullName evidence="1">Uncharacterized protein</fullName>
    </submittedName>
</protein>
<dbReference type="Proteomes" id="UP001151529">
    <property type="component" value="Chromosome 15Z"/>
</dbReference>